<protein>
    <recommendedName>
        <fullName evidence="2">DUF2971 domain-containing protein</fullName>
    </recommendedName>
</protein>
<reference evidence="1" key="1">
    <citation type="journal article" date="2008" name="J. Bacteriol.">
        <title>Genetic and functional properties of the self-transmissible Yersinia enterocolitica plasmid pYE854, which mobilizes the virulence plasmid pYV.</title>
        <authorList>
            <person name="Hammerl J.A."/>
            <person name="Klein I."/>
            <person name="Lanka E."/>
            <person name="Appel B."/>
            <person name="Hertwig S."/>
        </authorList>
    </citation>
    <scope>NUCLEOTIDE SEQUENCE [LARGE SCALE GENOMIC DNA]</scope>
    <source>
        <strain evidence="1">29854</strain>
        <plasmid evidence="1">pYE854</plasmid>
    </source>
</reference>
<name>B0RKZ2_YEREN</name>
<dbReference type="AlphaFoldDB" id="B0RKZ2"/>
<dbReference type="EMBL" id="AM905950">
    <property type="protein sequence ID" value="CAP20207.1"/>
    <property type="molecule type" value="Genomic_DNA"/>
</dbReference>
<organism evidence="1">
    <name type="scientific">Yersinia enterocolitica</name>
    <dbReference type="NCBI Taxonomy" id="630"/>
    <lineage>
        <taxon>Bacteria</taxon>
        <taxon>Pseudomonadati</taxon>
        <taxon>Pseudomonadota</taxon>
        <taxon>Gammaproteobacteria</taxon>
        <taxon>Enterobacterales</taxon>
        <taxon>Yersiniaceae</taxon>
        <taxon>Yersinia</taxon>
    </lineage>
</organism>
<evidence type="ECO:0008006" key="2">
    <source>
        <dbReference type="Google" id="ProtNLM"/>
    </source>
</evidence>
<evidence type="ECO:0000313" key="1">
    <source>
        <dbReference type="EMBL" id="CAP20207.1"/>
    </source>
</evidence>
<dbReference type="PATRIC" id="fig|630.128.peg.4523"/>
<dbReference type="KEGG" id="yef:FORC2_p054"/>
<accession>B0RKZ2</accession>
<dbReference type="RefSeq" id="WP_012291355.1">
    <property type="nucleotide sequence ID" value="NC_010377.1"/>
</dbReference>
<keyword evidence="1" id="KW-0614">Plasmid</keyword>
<sequence length="277" mass="32049">MIYHYTDLNAAKSITDNSSVWLTDYRFLNDKEEFLEGFNVLCEALVAFNDYSDECTPEFIKHVKSGINLIIESDITLFERNNVFVASFSHTPDLLSQWRSYGMFSLEFNEEFILEGKKGNNLCYLECHYLQNHEDALDCAETLIKENIIPKLLKLWGKMHKALITLELHSLIEVYALAFKHSAFQDEDEVRLVISCADDDVRIKFRIKGCVLIPYIEIEFNPLALNTITIGPIDNQELSVHSLTMFANQASRRVQEEEGIIEYSLNVDYSDIPYRSF</sequence>
<proteinExistence type="predicted"/>
<geneLocation type="plasmid" evidence="1">
    <name>pYE854</name>
</geneLocation>